<dbReference type="KEGG" id="paln:B0W48_08020"/>
<evidence type="ECO:0000313" key="8">
    <source>
        <dbReference type="EMBL" id="AQP99744.1"/>
    </source>
</evidence>
<name>A0A1Q2GXC9_9GAMM</name>
<evidence type="ECO:0000256" key="2">
    <source>
        <dbReference type="ARBA" id="ARBA00022490"/>
    </source>
</evidence>
<protein>
    <recommendedName>
        <fullName evidence="7">MalT-like TPR region domain-containing protein</fullName>
    </recommendedName>
</protein>
<keyword evidence="6" id="KW-1133">Transmembrane helix</keyword>
<dbReference type="PANTHER" id="PTHR46630">
    <property type="entry name" value="TETRATRICOPEPTIDE REPEAT PROTEIN 29"/>
    <property type="match status" value="1"/>
</dbReference>
<dbReference type="EMBL" id="CP019628">
    <property type="protein sequence ID" value="AQP99744.1"/>
    <property type="molecule type" value="Genomic_DNA"/>
</dbReference>
<evidence type="ECO:0000259" key="7">
    <source>
        <dbReference type="Pfam" id="PF17874"/>
    </source>
</evidence>
<evidence type="ECO:0000256" key="1">
    <source>
        <dbReference type="ARBA" id="ARBA00004496"/>
    </source>
</evidence>
<reference evidence="8 9" key="1">
    <citation type="submission" date="2017-02" db="EMBL/GenBank/DDBJ databases">
        <title>Complete genome sequence of the cold-active Pseudoalteromonas aliena strain EH1 isolated from Arctic seawater.</title>
        <authorList>
            <person name="Kim E."/>
            <person name="Heo E."/>
            <person name="Kim H."/>
            <person name="Kim D."/>
        </authorList>
    </citation>
    <scope>NUCLEOTIDE SEQUENCE [LARGE SCALE GENOMIC DNA]</scope>
    <source>
        <strain evidence="8 9">EH1</strain>
    </source>
</reference>
<dbReference type="Proteomes" id="UP000188243">
    <property type="component" value="Chromosome"/>
</dbReference>
<evidence type="ECO:0000256" key="3">
    <source>
        <dbReference type="ARBA" id="ARBA00022737"/>
    </source>
</evidence>
<evidence type="ECO:0000256" key="6">
    <source>
        <dbReference type="SAM" id="Phobius"/>
    </source>
</evidence>
<feature type="domain" description="MalT-like TPR region" evidence="7">
    <location>
        <begin position="127"/>
        <end position="369"/>
    </location>
</feature>
<feature type="transmembrane region" description="Helical" evidence="6">
    <location>
        <begin position="388"/>
        <end position="408"/>
    </location>
</feature>
<dbReference type="InterPro" id="IPR041617">
    <property type="entry name" value="TPR_MalT"/>
</dbReference>
<dbReference type="SMART" id="SM00028">
    <property type="entry name" value="TPR"/>
    <property type="match status" value="3"/>
</dbReference>
<dbReference type="InterPro" id="IPR051476">
    <property type="entry name" value="Bac_ResReg_Asp_Phosphatase"/>
</dbReference>
<dbReference type="CDD" id="cd22890">
    <property type="entry name" value="ChiS-DBD"/>
    <property type="match status" value="1"/>
</dbReference>
<comment type="subcellular location">
    <subcellularLocation>
        <location evidence="1">Cytoplasm</location>
    </subcellularLocation>
</comment>
<evidence type="ECO:0000256" key="4">
    <source>
        <dbReference type="ARBA" id="ARBA00022803"/>
    </source>
</evidence>
<keyword evidence="6" id="KW-0472">Membrane</keyword>
<evidence type="ECO:0000313" key="9">
    <source>
        <dbReference type="Proteomes" id="UP000188243"/>
    </source>
</evidence>
<dbReference type="Pfam" id="PF17874">
    <property type="entry name" value="TPR_MalT"/>
    <property type="match status" value="1"/>
</dbReference>
<organism evidence="8 9">
    <name type="scientific">Pseudoalteromonas aliena</name>
    <dbReference type="NCBI Taxonomy" id="247523"/>
    <lineage>
        <taxon>Bacteria</taxon>
        <taxon>Pseudomonadati</taxon>
        <taxon>Pseudomonadota</taxon>
        <taxon>Gammaproteobacteria</taxon>
        <taxon>Alteromonadales</taxon>
        <taxon>Pseudoalteromonadaceae</taxon>
        <taxon>Pseudoalteromonas</taxon>
    </lineage>
</organism>
<keyword evidence="3" id="KW-0677">Repeat</keyword>
<sequence>MFLNIVFIIFLLFSYPISASVCEQNKSVDITSDILTCKQKISKLKPHSTASFEAKLELAVLYRQAGDLALANSELEQLLSQSLSISQQYHVTRQLGINAYRQRGYIQSLTYFHKTQKLATQLKNLSYEGQTSNDLANIYQALGDLDTALTLFLNSYDIAKQLNDLKRQAVTLNNLGNISRDINQLDDAIVSFRQAHLLHTQLGNQTKANHTLISLAEVFFKKLQFDKAINLINTTLTQLNNSGANTQASRAYLLLAEIALAQNKLNEAHKWLATQKRTRSLIQNDKVDQRALLIEAKLKQLEGNDTEAQVLLKQGLAKNHNQNSQLTELFYIALAQSQQQSKQYRDALSTLEDYNTMLRQNRTDTANLYQLRLKQADILPNKPQHNYFTLYNILAIFSAFIAGVLLSYKYLAQTSKPLNTVKSAASEEATDTEQDTRQLIVEVMTLSLSIWEQTSSKTRIELAEESKMWKVNIDDGRLRVRTLERYLAIKTLPKKPRWRNIIKTAHYVINHCNEEHEDIHKLKQQIQKLEVLAKSSPHYLT</sequence>
<dbReference type="GO" id="GO:0005737">
    <property type="term" value="C:cytoplasm"/>
    <property type="evidence" value="ECO:0007669"/>
    <property type="project" value="UniProtKB-SubCell"/>
</dbReference>
<dbReference type="PANTHER" id="PTHR46630:SF1">
    <property type="entry name" value="TETRATRICOPEPTIDE REPEAT PROTEIN 29"/>
    <property type="match status" value="1"/>
</dbReference>
<evidence type="ECO:0000256" key="5">
    <source>
        <dbReference type="ARBA" id="ARBA00038253"/>
    </source>
</evidence>
<keyword evidence="4" id="KW-0802">TPR repeat</keyword>
<dbReference type="Gene3D" id="1.25.40.10">
    <property type="entry name" value="Tetratricopeptide repeat domain"/>
    <property type="match status" value="2"/>
</dbReference>
<dbReference type="RefSeq" id="WP_077536494.1">
    <property type="nucleotide sequence ID" value="NZ_CP019628.1"/>
</dbReference>
<keyword evidence="6" id="KW-0812">Transmembrane</keyword>
<dbReference type="SUPFAM" id="SSF48452">
    <property type="entry name" value="TPR-like"/>
    <property type="match status" value="2"/>
</dbReference>
<comment type="similarity">
    <text evidence="5">Belongs to the Rap family.</text>
</comment>
<gene>
    <name evidence="8" type="ORF">B0W48_08020</name>
</gene>
<proteinExistence type="inferred from homology"/>
<dbReference type="AlphaFoldDB" id="A0A1Q2GXC9"/>
<accession>A0A1Q2GXC9</accession>
<dbReference type="STRING" id="247523.B0W48_08020"/>
<dbReference type="InterPro" id="IPR011990">
    <property type="entry name" value="TPR-like_helical_dom_sf"/>
</dbReference>
<dbReference type="InterPro" id="IPR019734">
    <property type="entry name" value="TPR_rpt"/>
</dbReference>
<keyword evidence="2" id="KW-0963">Cytoplasm</keyword>